<dbReference type="EMBL" id="UGQL01000001">
    <property type="protein sequence ID" value="STZ27718.1"/>
    <property type="molecule type" value="Genomic_DNA"/>
</dbReference>
<dbReference type="Pfam" id="PF07022">
    <property type="entry name" value="Phage_CI_repr"/>
    <property type="match status" value="1"/>
</dbReference>
<organism evidence="2 3">
    <name type="scientific">Myroides odoratus</name>
    <name type="common">Flavobacterium odoratum</name>
    <dbReference type="NCBI Taxonomy" id="256"/>
    <lineage>
        <taxon>Bacteria</taxon>
        <taxon>Pseudomonadati</taxon>
        <taxon>Bacteroidota</taxon>
        <taxon>Flavobacteriia</taxon>
        <taxon>Flavobacteriales</taxon>
        <taxon>Flavobacteriaceae</taxon>
        <taxon>Myroides</taxon>
    </lineage>
</organism>
<evidence type="ECO:0000313" key="2">
    <source>
        <dbReference type="EMBL" id="STZ27718.1"/>
    </source>
</evidence>
<dbReference type="GO" id="GO:0045892">
    <property type="term" value="P:negative regulation of DNA-templated transcription"/>
    <property type="evidence" value="ECO:0007669"/>
    <property type="project" value="InterPro"/>
</dbReference>
<dbReference type="RefSeq" id="WP_115090597.1">
    <property type="nucleotide sequence ID" value="NZ_CP068107.1"/>
</dbReference>
<evidence type="ECO:0000259" key="1">
    <source>
        <dbReference type="Pfam" id="PF07022"/>
    </source>
</evidence>
<protein>
    <submittedName>
        <fullName evidence="2">Bacteriophage CI repressor helix-turn-helix domain</fullName>
    </submittedName>
</protein>
<dbReference type="Gene3D" id="1.10.260.40">
    <property type="entry name" value="lambda repressor-like DNA-binding domains"/>
    <property type="match status" value="1"/>
</dbReference>
<keyword evidence="3" id="KW-1185">Reference proteome</keyword>
<name>A0A378RLY0_MYROD</name>
<dbReference type="GO" id="GO:0003677">
    <property type="term" value="F:DNA binding"/>
    <property type="evidence" value="ECO:0007669"/>
    <property type="project" value="InterPro"/>
</dbReference>
<reference evidence="2 3" key="1">
    <citation type="submission" date="2018-06" db="EMBL/GenBank/DDBJ databases">
        <authorList>
            <consortium name="Pathogen Informatics"/>
            <person name="Doyle S."/>
        </authorList>
    </citation>
    <scope>NUCLEOTIDE SEQUENCE [LARGE SCALE GENOMIC DNA]</scope>
    <source>
        <strain evidence="2 3">NCTC11179</strain>
    </source>
</reference>
<sequence length="209" mass="24111">MKKVELTTPADLLNKLKLHLGIKRSYELANFIGVKPNTLSSWIMRDSIPYHHILGICIKHDIDLNDLFLDNYPKNKPDEHQVQVPILYINNYWDYYFDPTFKNTALLPSASFPANVDFDIIIQITTESKIELKSKLLFTFCKRVDPINLTIGENYILIIKDRGFVYTKVVALNLATDVVKLEVDGSKVILVNTKNILETFLCKGFFKDR</sequence>
<dbReference type="InterPro" id="IPR010744">
    <property type="entry name" value="Phage_CI_N"/>
</dbReference>
<dbReference type="AlphaFoldDB" id="A0A378RLY0"/>
<proteinExistence type="predicted"/>
<evidence type="ECO:0000313" key="3">
    <source>
        <dbReference type="Proteomes" id="UP000255024"/>
    </source>
</evidence>
<gene>
    <name evidence="2" type="ORF">NCTC11179_01254</name>
</gene>
<dbReference type="InterPro" id="IPR010982">
    <property type="entry name" value="Lambda_DNA-bd_dom_sf"/>
</dbReference>
<feature type="domain" description="Bacteriophage CI repressor N-terminal" evidence="1">
    <location>
        <begin position="12"/>
        <end position="69"/>
    </location>
</feature>
<dbReference type="Proteomes" id="UP000255024">
    <property type="component" value="Unassembled WGS sequence"/>
</dbReference>
<accession>A0A378RLY0</accession>